<evidence type="ECO:0000256" key="2">
    <source>
        <dbReference type="ARBA" id="ARBA00022771"/>
    </source>
</evidence>
<dbReference type="GO" id="GO:0005634">
    <property type="term" value="C:nucleus"/>
    <property type="evidence" value="ECO:0007669"/>
    <property type="project" value="UniProtKB-SubCell"/>
</dbReference>
<sequence length="411" mass="45769">MLSNCEKMVVISSTTNEWPQVFHTHTHILSLSFSLSQSIIRPNVTPFLLLCFWKRIFMLCCYFTLRTPHSTLSFGFFLFFVPFLWLQNHIDEKDLMASTGRLMEKPRQEQQPQQHQQHQALKCPRCDSSNTKFCYYNNYSLSQPRHFCKACKRYWTKGGTLRNVPVGGGCRKNKRVKRPASAIDGASPTCGANPNSPSQPQIDVSSTSSHHINPLFYGLANNPSDINLPFPRFNSRVSGVETVTGYDLQPQLNALGLGFSSGTVSSDTGDSDYRNGFNANPTNPLLSSYSNIFGSSSYSTTTTPTIASLLASTLHQHKFMNGSTKNTQAPNHFQALAPFQGLHMTSNSENGLTMKDIKAEEAQSRMDWINVPNHNQLEQIGLSDPAVYWNTISVGAWHDPANIGSSVTSLI</sequence>
<dbReference type="Proteomes" id="UP000515121">
    <property type="component" value="Unplaced"/>
</dbReference>
<organism evidence="12 13">
    <name type="scientific">Durio zibethinus</name>
    <name type="common">Durian</name>
    <dbReference type="NCBI Taxonomy" id="66656"/>
    <lineage>
        <taxon>Eukaryota</taxon>
        <taxon>Viridiplantae</taxon>
        <taxon>Streptophyta</taxon>
        <taxon>Embryophyta</taxon>
        <taxon>Tracheophyta</taxon>
        <taxon>Spermatophyta</taxon>
        <taxon>Magnoliopsida</taxon>
        <taxon>eudicotyledons</taxon>
        <taxon>Gunneridae</taxon>
        <taxon>Pentapetalae</taxon>
        <taxon>rosids</taxon>
        <taxon>malvids</taxon>
        <taxon>Malvales</taxon>
        <taxon>Malvaceae</taxon>
        <taxon>Helicteroideae</taxon>
        <taxon>Durio</taxon>
    </lineage>
</organism>
<keyword evidence="3 9" id="KW-0862">Zinc</keyword>
<dbReference type="OrthoDB" id="1927254at2759"/>
<dbReference type="GO" id="GO:0003700">
    <property type="term" value="F:DNA-binding transcription factor activity"/>
    <property type="evidence" value="ECO:0007669"/>
    <property type="project" value="UniProtKB-UniRule"/>
</dbReference>
<keyword evidence="5 8" id="KW-0238">DNA-binding</keyword>
<feature type="domain" description="Dof-type" evidence="11">
    <location>
        <begin position="121"/>
        <end position="175"/>
    </location>
</feature>
<comment type="subcellular location">
    <subcellularLocation>
        <location evidence="8 9">Nucleus</location>
    </subcellularLocation>
</comment>
<protein>
    <recommendedName>
        <fullName evidence="9">Dof zinc finger protein</fullName>
    </recommendedName>
</protein>
<proteinExistence type="predicted"/>
<dbReference type="InterPro" id="IPR045174">
    <property type="entry name" value="Dof"/>
</dbReference>
<keyword evidence="6 9" id="KW-0804">Transcription</keyword>
<dbReference type="KEGG" id="dzi:111318734"/>
<dbReference type="InterPro" id="IPR003851">
    <property type="entry name" value="Znf_Dof"/>
</dbReference>
<feature type="compositionally biased region" description="Polar residues" evidence="10">
    <location>
        <begin position="190"/>
        <end position="207"/>
    </location>
</feature>
<evidence type="ECO:0000256" key="5">
    <source>
        <dbReference type="ARBA" id="ARBA00023125"/>
    </source>
</evidence>
<dbReference type="GO" id="GO:0008270">
    <property type="term" value="F:zinc ion binding"/>
    <property type="evidence" value="ECO:0007669"/>
    <property type="project" value="UniProtKB-KW"/>
</dbReference>
<keyword evidence="12" id="KW-1185">Reference proteome</keyword>
<keyword evidence="1 9" id="KW-0479">Metal-binding</keyword>
<keyword evidence="2 8" id="KW-0863">Zinc-finger</keyword>
<evidence type="ECO:0000256" key="7">
    <source>
        <dbReference type="ARBA" id="ARBA00023242"/>
    </source>
</evidence>
<evidence type="ECO:0000256" key="10">
    <source>
        <dbReference type="SAM" id="MobiDB-lite"/>
    </source>
</evidence>
<evidence type="ECO:0000256" key="9">
    <source>
        <dbReference type="RuleBase" id="RU369094"/>
    </source>
</evidence>
<keyword evidence="4 9" id="KW-0805">Transcription regulation</keyword>
<dbReference type="PANTHER" id="PTHR31992:SF344">
    <property type="entry name" value="DOF ZINC FINGER PROTEIN"/>
    <property type="match status" value="1"/>
</dbReference>
<evidence type="ECO:0000313" key="12">
    <source>
        <dbReference type="Proteomes" id="UP000515121"/>
    </source>
</evidence>
<dbReference type="PANTHER" id="PTHR31992">
    <property type="entry name" value="DOF ZINC FINGER PROTEIN DOF1.4-RELATED"/>
    <property type="match status" value="1"/>
</dbReference>
<dbReference type="RefSeq" id="XP_022777345.1">
    <property type="nucleotide sequence ID" value="XM_022921610.1"/>
</dbReference>
<evidence type="ECO:0000256" key="4">
    <source>
        <dbReference type="ARBA" id="ARBA00023015"/>
    </source>
</evidence>
<evidence type="ECO:0000256" key="3">
    <source>
        <dbReference type="ARBA" id="ARBA00022833"/>
    </source>
</evidence>
<dbReference type="AlphaFoldDB" id="A0A6P6BJP2"/>
<gene>
    <name evidence="13" type="primary">LOC111318734</name>
</gene>
<dbReference type="GO" id="GO:0003677">
    <property type="term" value="F:DNA binding"/>
    <property type="evidence" value="ECO:0007669"/>
    <property type="project" value="UniProtKB-UniRule"/>
</dbReference>
<dbReference type="GeneID" id="111318734"/>
<name>A0A6P6BJP2_DURZI</name>
<evidence type="ECO:0000313" key="13">
    <source>
        <dbReference type="RefSeq" id="XP_022777345.1"/>
    </source>
</evidence>
<feature type="region of interest" description="Disordered" evidence="10">
    <location>
        <begin position="178"/>
        <end position="207"/>
    </location>
</feature>
<dbReference type="Pfam" id="PF02701">
    <property type="entry name" value="Zn_ribbon_Dof"/>
    <property type="match status" value="1"/>
</dbReference>
<accession>A0A6P6BJP2</accession>
<evidence type="ECO:0000256" key="8">
    <source>
        <dbReference type="PROSITE-ProRule" id="PRU00071"/>
    </source>
</evidence>
<comment type="function">
    <text evidence="9">Transcription factor that binds specifically to a 5'-AA[AG]G-3' consensus core sequence.</text>
</comment>
<dbReference type="PROSITE" id="PS50884">
    <property type="entry name" value="ZF_DOF_2"/>
    <property type="match status" value="1"/>
</dbReference>
<evidence type="ECO:0000259" key="11">
    <source>
        <dbReference type="PROSITE" id="PS50884"/>
    </source>
</evidence>
<reference evidence="13" key="1">
    <citation type="submission" date="2025-08" db="UniProtKB">
        <authorList>
            <consortium name="RefSeq"/>
        </authorList>
    </citation>
    <scope>IDENTIFICATION</scope>
    <source>
        <tissue evidence="13">Fruit stalk</tissue>
    </source>
</reference>
<evidence type="ECO:0000256" key="1">
    <source>
        <dbReference type="ARBA" id="ARBA00022723"/>
    </source>
</evidence>
<evidence type="ECO:0000256" key="6">
    <source>
        <dbReference type="ARBA" id="ARBA00023163"/>
    </source>
</evidence>
<keyword evidence="7 8" id="KW-0539">Nucleus</keyword>
<dbReference type="PROSITE" id="PS01361">
    <property type="entry name" value="ZF_DOF_1"/>
    <property type="match status" value="1"/>
</dbReference>